<dbReference type="GO" id="GO:0020037">
    <property type="term" value="F:heme binding"/>
    <property type="evidence" value="ECO:0007669"/>
    <property type="project" value="InterPro"/>
</dbReference>
<protein>
    <submittedName>
        <fullName evidence="9">Cytochrome P450 like protein</fullName>
    </submittedName>
</protein>
<evidence type="ECO:0000313" key="9">
    <source>
        <dbReference type="EMBL" id="KJX93445.1"/>
    </source>
</evidence>
<dbReference type="Pfam" id="PF00067">
    <property type="entry name" value="p450"/>
    <property type="match status" value="1"/>
</dbReference>
<keyword evidence="4 6" id="KW-0479">Metal-binding</keyword>
<dbReference type="PRINTS" id="PR00385">
    <property type="entry name" value="P450"/>
</dbReference>
<dbReference type="PANTHER" id="PTHR24305:SF210">
    <property type="entry name" value="CYTOCHROME P450 MONOOXYGENASE ASQL-RELATED"/>
    <property type="match status" value="1"/>
</dbReference>
<evidence type="ECO:0000256" key="4">
    <source>
        <dbReference type="ARBA" id="ARBA00022723"/>
    </source>
</evidence>
<dbReference type="STRING" id="1047168.A0A0F4GB87"/>
<dbReference type="AlphaFoldDB" id="A0A0F4GB87"/>
<evidence type="ECO:0000256" key="7">
    <source>
        <dbReference type="RuleBase" id="RU000461"/>
    </source>
</evidence>
<keyword evidence="5 6" id="KW-0408">Iron</keyword>
<feature type="binding site" description="axial binding residue" evidence="6">
    <location>
        <position position="449"/>
    </location>
    <ligand>
        <name>heme</name>
        <dbReference type="ChEBI" id="CHEBI:30413"/>
    </ligand>
    <ligandPart>
        <name>Fe</name>
        <dbReference type="ChEBI" id="CHEBI:18248"/>
    </ligandPart>
</feature>
<dbReference type="SUPFAM" id="SSF48264">
    <property type="entry name" value="Cytochrome P450"/>
    <property type="match status" value="1"/>
</dbReference>
<comment type="similarity">
    <text evidence="2 7">Belongs to the cytochrome P450 family.</text>
</comment>
<dbReference type="PROSITE" id="PS00086">
    <property type="entry name" value="CYTOCHROME_P450"/>
    <property type="match status" value="1"/>
</dbReference>
<dbReference type="Proteomes" id="UP000033647">
    <property type="component" value="Unassembled WGS sequence"/>
</dbReference>
<dbReference type="OrthoDB" id="1470350at2759"/>
<dbReference type="PANTHER" id="PTHR24305">
    <property type="entry name" value="CYTOCHROME P450"/>
    <property type="match status" value="1"/>
</dbReference>
<dbReference type="PRINTS" id="PR00463">
    <property type="entry name" value="EP450I"/>
</dbReference>
<dbReference type="CDD" id="cd11058">
    <property type="entry name" value="CYP60B-like"/>
    <property type="match status" value="1"/>
</dbReference>
<keyword evidence="8" id="KW-0812">Transmembrane</keyword>
<organism evidence="9 10">
    <name type="scientific">Zymoseptoria brevis</name>
    <dbReference type="NCBI Taxonomy" id="1047168"/>
    <lineage>
        <taxon>Eukaryota</taxon>
        <taxon>Fungi</taxon>
        <taxon>Dikarya</taxon>
        <taxon>Ascomycota</taxon>
        <taxon>Pezizomycotina</taxon>
        <taxon>Dothideomycetes</taxon>
        <taxon>Dothideomycetidae</taxon>
        <taxon>Mycosphaerellales</taxon>
        <taxon>Mycosphaerellaceae</taxon>
        <taxon>Zymoseptoria</taxon>
    </lineage>
</organism>
<keyword evidence="7" id="KW-0560">Oxidoreductase</keyword>
<evidence type="ECO:0000313" key="10">
    <source>
        <dbReference type="Proteomes" id="UP000033647"/>
    </source>
</evidence>
<dbReference type="GO" id="GO:0016705">
    <property type="term" value="F:oxidoreductase activity, acting on paired donors, with incorporation or reduction of molecular oxygen"/>
    <property type="evidence" value="ECO:0007669"/>
    <property type="project" value="InterPro"/>
</dbReference>
<dbReference type="GO" id="GO:0005506">
    <property type="term" value="F:iron ion binding"/>
    <property type="evidence" value="ECO:0007669"/>
    <property type="project" value="InterPro"/>
</dbReference>
<name>A0A0F4GB87_9PEZI</name>
<keyword evidence="7" id="KW-0503">Monooxygenase</keyword>
<keyword evidence="8" id="KW-1133">Transmembrane helix</keyword>
<dbReference type="Gene3D" id="1.10.630.10">
    <property type="entry name" value="Cytochrome P450"/>
    <property type="match status" value="1"/>
</dbReference>
<gene>
    <name evidence="9" type="ORF">TI39_contig4315g00001</name>
</gene>
<feature type="transmembrane region" description="Helical" evidence="8">
    <location>
        <begin position="20"/>
        <end position="39"/>
    </location>
</feature>
<proteinExistence type="inferred from homology"/>
<comment type="caution">
    <text evidence="9">The sequence shown here is derived from an EMBL/GenBank/DDBJ whole genome shotgun (WGS) entry which is preliminary data.</text>
</comment>
<evidence type="ECO:0000256" key="6">
    <source>
        <dbReference type="PIRSR" id="PIRSR602401-1"/>
    </source>
</evidence>
<evidence type="ECO:0000256" key="2">
    <source>
        <dbReference type="ARBA" id="ARBA00010617"/>
    </source>
</evidence>
<dbReference type="GO" id="GO:0004497">
    <property type="term" value="F:monooxygenase activity"/>
    <property type="evidence" value="ECO:0007669"/>
    <property type="project" value="UniProtKB-KW"/>
</dbReference>
<comment type="cofactor">
    <cofactor evidence="1 6">
        <name>heme</name>
        <dbReference type="ChEBI" id="CHEBI:30413"/>
    </cofactor>
</comment>
<sequence>MRESTATWKSFETALPALKILIVVIVLTYAIKHALRAYFGSLARVPGPRLRAVTVLPHLYSMWNGSEAKTVARLHGQYGPVVRLAPDLVSFIGEGKVWRKIYATRSEGFSAFTKDLLFYDKPLNNVPGPFSTEDPDNARMRKALAPAFSEHALKQYDARFTHWCAMLRRKLGESVDKETPVDMVKMFNCTTFDILSDMMLSEPLNMLEDGEYVPFVANIFAILKHVTRFKTLRYLNRGFAEGLQRLLMLVPAIRRFPEKHHHFVCAQVDKRLNRTQKSDIWAFVTADSAAASTIEREERYSIANEFMIAGTETSATTLSGLLYLLLCNPAWLSRLTMDLRAQFSGVEEIFMTALQSNKILDAVLKEGMRVYPAVPVGFARYVPRGGTEIEGYFMPEGTRVAIYHLATYRDENLWRHPGSFRPERWLGDDDFKQDHLDSFMPFSTGPRVCIGKSFAMHEMRLILATLLVSFDVELHPDSEGWMDQQQNYLVWEKPPLYVKLKPVGSS</sequence>
<keyword evidence="10" id="KW-1185">Reference proteome</keyword>
<dbReference type="InterPro" id="IPR001128">
    <property type="entry name" value="Cyt_P450"/>
</dbReference>
<dbReference type="InterPro" id="IPR036396">
    <property type="entry name" value="Cyt_P450_sf"/>
</dbReference>
<evidence type="ECO:0000256" key="5">
    <source>
        <dbReference type="ARBA" id="ARBA00023004"/>
    </source>
</evidence>
<dbReference type="EMBL" id="LAFY01004274">
    <property type="protein sequence ID" value="KJX93445.1"/>
    <property type="molecule type" value="Genomic_DNA"/>
</dbReference>
<dbReference type="InterPro" id="IPR002401">
    <property type="entry name" value="Cyt_P450_E_grp-I"/>
</dbReference>
<dbReference type="InterPro" id="IPR050121">
    <property type="entry name" value="Cytochrome_P450_monoxygenase"/>
</dbReference>
<accession>A0A0F4GB87</accession>
<evidence type="ECO:0000256" key="3">
    <source>
        <dbReference type="ARBA" id="ARBA00022617"/>
    </source>
</evidence>
<dbReference type="InterPro" id="IPR017972">
    <property type="entry name" value="Cyt_P450_CS"/>
</dbReference>
<keyword evidence="8" id="KW-0472">Membrane</keyword>
<evidence type="ECO:0000256" key="1">
    <source>
        <dbReference type="ARBA" id="ARBA00001971"/>
    </source>
</evidence>
<reference evidence="9 10" key="1">
    <citation type="submission" date="2015-03" db="EMBL/GenBank/DDBJ databases">
        <title>RNA-seq based gene annotation and comparative genomics of four Zymoseptoria species reveal species-specific pathogenicity related genes and transposable element activity.</title>
        <authorList>
            <person name="Grandaubert J."/>
            <person name="Bhattacharyya A."/>
            <person name="Stukenbrock E.H."/>
        </authorList>
    </citation>
    <scope>NUCLEOTIDE SEQUENCE [LARGE SCALE GENOMIC DNA]</scope>
    <source>
        <strain evidence="9 10">Zb18110</strain>
    </source>
</reference>
<evidence type="ECO:0000256" key="8">
    <source>
        <dbReference type="SAM" id="Phobius"/>
    </source>
</evidence>
<keyword evidence="3 6" id="KW-0349">Heme</keyword>